<evidence type="ECO:0000313" key="3">
    <source>
        <dbReference type="EMBL" id="RRD00751.1"/>
    </source>
</evidence>
<dbReference type="InterPro" id="IPR001734">
    <property type="entry name" value="Na/solute_symporter"/>
</dbReference>
<comment type="caution">
    <text evidence="3">The sequence shown here is derived from an EMBL/GenBank/DDBJ whole genome shotgun (WGS) entry which is preliminary data.</text>
</comment>
<feature type="transmembrane region" description="Helical" evidence="2">
    <location>
        <begin position="33"/>
        <end position="54"/>
    </location>
</feature>
<evidence type="ECO:0000256" key="1">
    <source>
        <dbReference type="RuleBase" id="RU362091"/>
    </source>
</evidence>
<protein>
    <submittedName>
        <fullName evidence="3">Uncharacterized protein</fullName>
    </submittedName>
</protein>
<dbReference type="GO" id="GO:0022857">
    <property type="term" value="F:transmembrane transporter activity"/>
    <property type="evidence" value="ECO:0007669"/>
    <property type="project" value="InterPro"/>
</dbReference>
<organism evidence="3 4">
    <name type="scientific">Amphritea balenae</name>
    <dbReference type="NCBI Taxonomy" id="452629"/>
    <lineage>
        <taxon>Bacteria</taxon>
        <taxon>Pseudomonadati</taxon>
        <taxon>Pseudomonadota</taxon>
        <taxon>Gammaproteobacteria</taxon>
        <taxon>Oceanospirillales</taxon>
        <taxon>Oceanospirillaceae</taxon>
        <taxon>Amphritea</taxon>
    </lineage>
</organism>
<evidence type="ECO:0000313" key="4">
    <source>
        <dbReference type="Proteomes" id="UP000267535"/>
    </source>
</evidence>
<dbReference type="Pfam" id="PF00474">
    <property type="entry name" value="SSF"/>
    <property type="match status" value="1"/>
</dbReference>
<dbReference type="GO" id="GO:0016020">
    <property type="term" value="C:membrane"/>
    <property type="evidence" value="ECO:0007669"/>
    <property type="project" value="InterPro"/>
</dbReference>
<keyword evidence="2" id="KW-1133">Transmembrane helix</keyword>
<name>A0A3P1SUB5_9GAMM</name>
<keyword evidence="2" id="KW-0472">Membrane</keyword>
<keyword evidence="4" id="KW-1185">Reference proteome</keyword>
<keyword evidence="2" id="KW-0812">Transmembrane</keyword>
<accession>A0A3P1SUB5</accession>
<dbReference type="PROSITE" id="PS50283">
    <property type="entry name" value="NA_SOLUT_SYMP_3"/>
    <property type="match status" value="1"/>
</dbReference>
<dbReference type="EMBL" id="RQXV01000002">
    <property type="protein sequence ID" value="RRD00751.1"/>
    <property type="molecule type" value="Genomic_DNA"/>
</dbReference>
<dbReference type="OrthoDB" id="9789704at2"/>
<dbReference type="Proteomes" id="UP000267535">
    <property type="component" value="Unassembled WGS sequence"/>
</dbReference>
<dbReference type="AlphaFoldDB" id="A0A3P1SUB5"/>
<evidence type="ECO:0000256" key="2">
    <source>
        <dbReference type="SAM" id="Phobius"/>
    </source>
</evidence>
<reference evidence="3 4" key="1">
    <citation type="submission" date="2018-11" db="EMBL/GenBank/DDBJ databases">
        <title>The draft genome sequence of Amphritea balenae JAMM 1525T.</title>
        <authorList>
            <person name="Fang Z."/>
            <person name="Zhang Y."/>
            <person name="Han X."/>
        </authorList>
    </citation>
    <scope>NUCLEOTIDE SEQUENCE [LARGE SCALE GENOMIC DNA]</scope>
    <source>
        <strain evidence="3 4">JAMM 1525</strain>
    </source>
</reference>
<comment type="similarity">
    <text evidence="1">Belongs to the sodium:solute symporter (SSF) (TC 2.A.21) family.</text>
</comment>
<sequence>MLSLVSRARAGFGAALGKTLILSLYWKRMNKAGGMAGILAVVMTIVVTVVVTVVI</sequence>
<gene>
    <name evidence="3" type="ORF">EHS89_04830</name>
</gene>
<proteinExistence type="inferred from homology"/>